<gene>
    <name evidence="3" type="ORF">Scaly_1509700</name>
</gene>
<comment type="caution">
    <text evidence="3">The sequence shown here is derived from an EMBL/GenBank/DDBJ whole genome shotgun (WGS) entry which is preliminary data.</text>
</comment>
<feature type="domain" description="Reverse transcriptase Ty1/copia-type" evidence="2">
    <location>
        <begin position="129"/>
        <end position="245"/>
    </location>
</feature>
<organism evidence="3">
    <name type="scientific">Sesamum calycinum</name>
    <dbReference type="NCBI Taxonomy" id="2727403"/>
    <lineage>
        <taxon>Eukaryota</taxon>
        <taxon>Viridiplantae</taxon>
        <taxon>Streptophyta</taxon>
        <taxon>Embryophyta</taxon>
        <taxon>Tracheophyta</taxon>
        <taxon>Spermatophyta</taxon>
        <taxon>Magnoliopsida</taxon>
        <taxon>eudicotyledons</taxon>
        <taxon>Gunneridae</taxon>
        <taxon>Pentapetalae</taxon>
        <taxon>asterids</taxon>
        <taxon>lamiids</taxon>
        <taxon>Lamiales</taxon>
        <taxon>Pedaliaceae</taxon>
        <taxon>Sesamum</taxon>
    </lineage>
</organism>
<dbReference type="Pfam" id="PF07727">
    <property type="entry name" value="RVT_2"/>
    <property type="match status" value="1"/>
</dbReference>
<dbReference type="AlphaFoldDB" id="A0AAW2PSZ6"/>
<keyword evidence="1" id="KW-1133">Transmembrane helix</keyword>
<evidence type="ECO:0000256" key="1">
    <source>
        <dbReference type="SAM" id="Phobius"/>
    </source>
</evidence>
<feature type="transmembrane region" description="Helical" evidence="1">
    <location>
        <begin position="187"/>
        <end position="205"/>
    </location>
</feature>
<sequence length="249" mass="27980">MLELWVGWTLAKLCPKKKAKIGQTIVNIVVGGLAVVAPQEQLKEIPGIEINTIVEFRDAVSLEYVFPIKTGIHSSVSLDDSLASTSIPEHVEKMSNEGDDSITFKMLTSSKAKQWKEAVKSEMDFIISNGTWVLVDLPHGCTTIGCKWIFKKKLKLDGTIDMFKARLVAKGFKQKERTNFFNTYSSVARLTTIYVLIAVALLYNLPIQQIDVKTTFLYGELKENIYMDQLEGFVAHGSKRKVCKLVVWT</sequence>
<proteinExistence type="predicted"/>
<evidence type="ECO:0000259" key="2">
    <source>
        <dbReference type="Pfam" id="PF07727"/>
    </source>
</evidence>
<keyword evidence="1" id="KW-0472">Membrane</keyword>
<evidence type="ECO:0000313" key="3">
    <source>
        <dbReference type="EMBL" id="KAL0358240.1"/>
    </source>
</evidence>
<dbReference type="InterPro" id="IPR013103">
    <property type="entry name" value="RVT_2"/>
</dbReference>
<protein>
    <submittedName>
        <fullName evidence="3">Retrovirus-related Pol polyprotein from transposon TNT 1-94</fullName>
    </submittedName>
</protein>
<name>A0AAW2PSZ6_9LAMI</name>
<keyword evidence="1" id="KW-0812">Transmembrane</keyword>
<reference evidence="3" key="1">
    <citation type="submission" date="2020-06" db="EMBL/GenBank/DDBJ databases">
        <authorList>
            <person name="Li T."/>
            <person name="Hu X."/>
            <person name="Zhang T."/>
            <person name="Song X."/>
            <person name="Zhang H."/>
            <person name="Dai N."/>
            <person name="Sheng W."/>
            <person name="Hou X."/>
            <person name="Wei L."/>
        </authorList>
    </citation>
    <scope>NUCLEOTIDE SEQUENCE</scope>
    <source>
        <strain evidence="3">KEN8</strain>
        <tissue evidence="3">Leaf</tissue>
    </source>
</reference>
<accession>A0AAW2PSZ6</accession>
<reference evidence="3" key="2">
    <citation type="journal article" date="2024" name="Plant">
        <title>Genomic evolution and insights into agronomic trait innovations of Sesamum species.</title>
        <authorList>
            <person name="Miao H."/>
            <person name="Wang L."/>
            <person name="Qu L."/>
            <person name="Liu H."/>
            <person name="Sun Y."/>
            <person name="Le M."/>
            <person name="Wang Q."/>
            <person name="Wei S."/>
            <person name="Zheng Y."/>
            <person name="Lin W."/>
            <person name="Duan Y."/>
            <person name="Cao H."/>
            <person name="Xiong S."/>
            <person name="Wang X."/>
            <person name="Wei L."/>
            <person name="Li C."/>
            <person name="Ma Q."/>
            <person name="Ju M."/>
            <person name="Zhao R."/>
            <person name="Li G."/>
            <person name="Mu C."/>
            <person name="Tian Q."/>
            <person name="Mei H."/>
            <person name="Zhang T."/>
            <person name="Gao T."/>
            <person name="Zhang H."/>
        </authorList>
    </citation>
    <scope>NUCLEOTIDE SEQUENCE</scope>
    <source>
        <strain evidence="3">KEN8</strain>
    </source>
</reference>
<dbReference type="EMBL" id="JACGWM010000008">
    <property type="protein sequence ID" value="KAL0358240.1"/>
    <property type="molecule type" value="Genomic_DNA"/>
</dbReference>